<dbReference type="InterPro" id="IPR008042">
    <property type="entry name" value="Retrotrans_Pao"/>
</dbReference>
<dbReference type="PANTHER" id="PTHR47331">
    <property type="entry name" value="PHD-TYPE DOMAIN-CONTAINING PROTEIN"/>
    <property type="match status" value="1"/>
</dbReference>
<evidence type="ECO:0000256" key="1">
    <source>
        <dbReference type="SAM" id="MobiDB-lite"/>
    </source>
</evidence>
<evidence type="ECO:0000313" key="4">
    <source>
        <dbReference type="Proteomes" id="UP000225706"/>
    </source>
</evidence>
<dbReference type="CDD" id="cd10442">
    <property type="entry name" value="GIY-YIG_PLEs"/>
    <property type="match status" value="1"/>
</dbReference>
<gene>
    <name evidence="3" type="ORF">AWC38_SpisGene23725</name>
</gene>
<sequence>MCDIEAMFYQVRVPEEDRDLLRFLWWENGDTSREPQEYRMTVHLFGVTSSPGCSNFALKATADDNEAAVGSAAADFLRRDFYVDDGLKSVASEEESVELVKDITEMCKRGGFNLHKFTSNRKEVIQQIPVSDRAEGIKDLDFSREHLPIERALGVQWCIESDTFNFTISLRDRPCTRRGILSTISSIYGPLGFVAPVLLEGKTILQELCRNNAGWDDPVPNDVRSKWFIWKAELEELQNFAIPRCYKPIDFGRVIKAEIHHFSDASFKGYGQCSYLRLYNGKHYKQLHGTAMGSPVSVVIAEIVMQNIEERALSTCRQTIPLWLRYVDDTFTAVRHDEIDAFHNHLNEQNTDIQFTREVEENGKLPFLDCLVSHNDNSLRTTVYRKPTHTDRLLDESSYNPTSHKATTIRTLTRRAQLVCDSTDSLSDENKYLHRVFTKNNYNNDFIRRNTHRPTTTTETNDTATPTTTATIPYIKGMSENISRILLPFNIRVAHKPITTLRQLLTNVKDKDEPRNRQGTIYKINCSDCQASYIGETGRNLTTRLTEHRRATRKGDVSNHIAEHHRLTNHNIDWDSAQCLTYSTDYFQRLTLESWFTNLEQTPLNRCQQLPAPYKRLIHDINITNDRKRTT</sequence>
<protein>
    <recommendedName>
        <fullName evidence="2">GIY-YIG domain-containing protein</fullName>
    </recommendedName>
</protein>
<reference evidence="4" key="1">
    <citation type="journal article" date="2017" name="bioRxiv">
        <title>Comparative analysis of the genomes of Stylophora pistillata and Acropora digitifera provides evidence for extensive differences between species of corals.</title>
        <authorList>
            <person name="Voolstra C.R."/>
            <person name="Li Y."/>
            <person name="Liew Y.J."/>
            <person name="Baumgarten S."/>
            <person name="Zoccola D."/>
            <person name="Flot J.-F."/>
            <person name="Tambutte S."/>
            <person name="Allemand D."/>
            <person name="Aranda M."/>
        </authorList>
    </citation>
    <scope>NUCLEOTIDE SEQUENCE [LARGE SCALE GENOMIC DNA]</scope>
</reference>
<proteinExistence type="predicted"/>
<dbReference type="Pfam" id="PF05380">
    <property type="entry name" value="Peptidase_A17"/>
    <property type="match status" value="1"/>
</dbReference>
<dbReference type="OrthoDB" id="5983431at2759"/>
<dbReference type="Gene3D" id="3.40.1440.10">
    <property type="entry name" value="GIY-YIG endonuclease"/>
    <property type="match status" value="1"/>
</dbReference>
<dbReference type="Pfam" id="PF26215">
    <property type="entry name" value="HTH_animal"/>
    <property type="match status" value="1"/>
</dbReference>
<dbReference type="CDD" id="cd00304">
    <property type="entry name" value="RT_like"/>
    <property type="match status" value="1"/>
</dbReference>
<keyword evidence="4" id="KW-1185">Reference proteome</keyword>
<dbReference type="PANTHER" id="PTHR47331:SF5">
    <property type="entry name" value="RIBONUCLEASE H"/>
    <property type="match status" value="1"/>
</dbReference>
<dbReference type="InterPro" id="IPR058912">
    <property type="entry name" value="HTH_animal"/>
</dbReference>
<dbReference type="STRING" id="50429.A0A2B4R7H6"/>
<name>A0A2B4R7H6_STYPI</name>
<comment type="caution">
    <text evidence="3">The sequence shown here is derived from an EMBL/GenBank/DDBJ whole genome shotgun (WGS) entry which is preliminary data.</text>
</comment>
<accession>A0A2B4R7H6</accession>
<evidence type="ECO:0000259" key="2">
    <source>
        <dbReference type="PROSITE" id="PS50164"/>
    </source>
</evidence>
<dbReference type="EMBL" id="LSMT01001429">
    <property type="protein sequence ID" value="PFX12338.1"/>
    <property type="molecule type" value="Genomic_DNA"/>
</dbReference>
<dbReference type="SUPFAM" id="SSF56672">
    <property type="entry name" value="DNA/RNA polymerases"/>
    <property type="match status" value="1"/>
</dbReference>
<feature type="domain" description="GIY-YIG" evidence="2">
    <location>
        <begin position="517"/>
        <end position="606"/>
    </location>
</feature>
<dbReference type="PROSITE" id="PS50164">
    <property type="entry name" value="GIY_YIG"/>
    <property type="match status" value="1"/>
</dbReference>
<feature type="compositionally biased region" description="Low complexity" evidence="1">
    <location>
        <begin position="453"/>
        <end position="468"/>
    </location>
</feature>
<dbReference type="InterPro" id="IPR000305">
    <property type="entry name" value="GIY-YIG_endonuc"/>
</dbReference>
<dbReference type="AlphaFoldDB" id="A0A2B4R7H6"/>
<evidence type="ECO:0000313" key="3">
    <source>
        <dbReference type="EMBL" id="PFX12338.1"/>
    </source>
</evidence>
<dbReference type="InterPro" id="IPR035901">
    <property type="entry name" value="GIY-YIG_endonuc_sf"/>
</dbReference>
<dbReference type="Proteomes" id="UP000225706">
    <property type="component" value="Unassembled WGS sequence"/>
</dbReference>
<organism evidence="3 4">
    <name type="scientific">Stylophora pistillata</name>
    <name type="common">Smooth cauliflower coral</name>
    <dbReference type="NCBI Taxonomy" id="50429"/>
    <lineage>
        <taxon>Eukaryota</taxon>
        <taxon>Metazoa</taxon>
        <taxon>Cnidaria</taxon>
        <taxon>Anthozoa</taxon>
        <taxon>Hexacorallia</taxon>
        <taxon>Scleractinia</taxon>
        <taxon>Astrocoeniina</taxon>
        <taxon>Pocilloporidae</taxon>
        <taxon>Stylophora</taxon>
    </lineage>
</organism>
<feature type="region of interest" description="Disordered" evidence="1">
    <location>
        <begin position="447"/>
        <end position="468"/>
    </location>
</feature>
<dbReference type="InterPro" id="IPR043502">
    <property type="entry name" value="DNA/RNA_pol_sf"/>
</dbReference>